<evidence type="ECO:0000313" key="2">
    <source>
        <dbReference type="Proteomes" id="UP001368270"/>
    </source>
</evidence>
<organism evidence="1 2">
    <name type="scientific">Cognatishimia coralii</name>
    <dbReference type="NCBI Taxonomy" id="3083254"/>
    <lineage>
        <taxon>Bacteria</taxon>
        <taxon>Pseudomonadati</taxon>
        <taxon>Pseudomonadota</taxon>
        <taxon>Alphaproteobacteria</taxon>
        <taxon>Rhodobacterales</taxon>
        <taxon>Paracoccaceae</taxon>
        <taxon>Cognatishimia</taxon>
    </lineage>
</organism>
<keyword evidence="2" id="KW-1185">Reference proteome</keyword>
<dbReference type="RefSeq" id="WP_339404632.1">
    <property type="nucleotide sequence ID" value="NZ_JBBGAZ010000014.1"/>
</dbReference>
<dbReference type="InterPro" id="IPR007833">
    <property type="entry name" value="Capsule_polysaccharide_synth"/>
</dbReference>
<protein>
    <recommendedName>
        <fullName evidence="3">Capsule polysaccharide biosynthesis protein</fullName>
    </recommendedName>
</protein>
<evidence type="ECO:0000313" key="1">
    <source>
        <dbReference type="EMBL" id="MEJ5219978.1"/>
    </source>
</evidence>
<evidence type="ECO:0008006" key="3">
    <source>
        <dbReference type="Google" id="ProtNLM"/>
    </source>
</evidence>
<accession>A0ABU8QKM5</accession>
<reference evidence="1 2" key="1">
    <citation type="submission" date="2024-03" db="EMBL/GenBank/DDBJ databases">
        <title>Cognatishimia coralii sp. nov., a marine bacterium isolated from coral surrounding seawater.</title>
        <authorList>
            <person name="Liu X."/>
            <person name="Liu S."/>
            <person name="Sun H."/>
            <person name="Zhang Y."/>
        </authorList>
    </citation>
    <scope>NUCLEOTIDE SEQUENCE [LARGE SCALE GENOMIC DNA]</scope>
    <source>
        <strain evidence="1 2">D5M38</strain>
    </source>
</reference>
<gene>
    <name evidence="1" type="ORF">WG622_17115</name>
</gene>
<dbReference type="Proteomes" id="UP001368270">
    <property type="component" value="Unassembled WGS sequence"/>
</dbReference>
<comment type="caution">
    <text evidence="1">The sequence shown here is derived from an EMBL/GenBank/DDBJ whole genome shotgun (WGS) entry which is preliminary data.</text>
</comment>
<name>A0ABU8QKM5_9RHOB</name>
<dbReference type="Pfam" id="PF05159">
    <property type="entry name" value="Capsule_synth"/>
    <property type="match status" value="1"/>
</dbReference>
<sequence>MTIKLAVISTAKNNTKALDDIKALAGDELEIVLHLGDKNAPYKASSLSRMKASYGTDGHLMEESTYSGAARDLILSDDYFALRDVFSDHMMRTAERFKYKSHPLQDQQDYHDYHHILVDTLAKKLEDSGATHCLFFNIPHLGYDTALHQVAKAMGLKIVIVTQSIIPNTFFSIEDPGDYGNLSIDPSHPPFEIEKGSKPDLFYMKGVKQEREEGGRITAKAVLQLMTFLAIKRPLQAFNPIYLWKTLSRMKRIYGEFPKWRDPFGFFFHENEFEYFEHLAGYEDQEVDLSGDFVYFPMHMQPEMTTASLSHRFRDQAYAIERLADILPDGVRILVKENPKQGACMRGPLFFHRLKRIPSVTILPSWADTNALEASAKFVATITGTAGWEAVRSGTPALVFGKAWYRKMPGVFEFSENVTYDQIINTEIDHAELQQAAGSLIAKAHKGVVDRHYVAMLDYAKTTQDVDNGAEVIWSLIKGETPFTFDTEPQPANIT</sequence>
<proteinExistence type="predicted"/>
<dbReference type="EMBL" id="JBBGAZ010000014">
    <property type="protein sequence ID" value="MEJ5219978.1"/>
    <property type="molecule type" value="Genomic_DNA"/>
</dbReference>